<evidence type="ECO:0000313" key="4">
    <source>
        <dbReference type="Proteomes" id="UP000272015"/>
    </source>
</evidence>
<feature type="domain" description="Terminase small subunit actinomycetes phage-type" evidence="2">
    <location>
        <begin position="6"/>
        <end position="110"/>
    </location>
</feature>
<reference evidence="3 4" key="1">
    <citation type="submission" date="2018-09" db="EMBL/GenBank/DDBJ databases">
        <title>Novel species of Cryobacterium.</title>
        <authorList>
            <person name="Liu Q."/>
            <person name="Xin Y.-H."/>
        </authorList>
    </citation>
    <scope>NUCLEOTIDE SEQUENCE [LARGE SCALE GENOMIC DNA]</scope>
    <source>
        <strain evidence="3 4">Hh39</strain>
    </source>
</reference>
<feature type="region of interest" description="Disordered" evidence="1">
    <location>
        <begin position="82"/>
        <end position="116"/>
    </location>
</feature>
<sequence>MDLIAATELSIEAAGLKPIDAGAVEALRALARKIQAWDVIVDFALDDAAQSETRPSVPQNDNVSISAYLKYCDQLGFTPAGRKALEPKGGPLPAPKVETDLERFKREQAEKRKQSA</sequence>
<evidence type="ECO:0000313" key="3">
    <source>
        <dbReference type="EMBL" id="RJT88117.1"/>
    </source>
</evidence>
<evidence type="ECO:0000259" key="2">
    <source>
        <dbReference type="Pfam" id="PF23931"/>
    </source>
</evidence>
<dbReference type="AlphaFoldDB" id="A0A3A5MDB3"/>
<comment type="caution">
    <text evidence="3">The sequence shown here is derived from an EMBL/GenBank/DDBJ whole genome shotgun (WGS) entry which is preliminary data.</text>
</comment>
<dbReference type="OrthoDB" id="5196439at2"/>
<evidence type="ECO:0000256" key="1">
    <source>
        <dbReference type="SAM" id="MobiDB-lite"/>
    </source>
</evidence>
<dbReference type="EMBL" id="QZVS01000085">
    <property type="protein sequence ID" value="RJT88117.1"/>
    <property type="molecule type" value="Genomic_DNA"/>
</dbReference>
<keyword evidence="4" id="KW-1185">Reference proteome</keyword>
<gene>
    <name evidence="3" type="ORF">D6T64_12065</name>
</gene>
<name>A0A3A5MDB3_9MICO</name>
<dbReference type="InterPro" id="IPR057630">
    <property type="entry name" value="Terminase_6"/>
</dbReference>
<dbReference type="Pfam" id="PF23931">
    <property type="entry name" value="Terminase_6"/>
    <property type="match status" value="1"/>
</dbReference>
<dbReference type="RefSeq" id="WP_119974925.1">
    <property type="nucleotide sequence ID" value="NZ_JBHSQA010000012.1"/>
</dbReference>
<organism evidence="3 4">
    <name type="scientific">Cryobacterium melibiosiphilum</name>
    <dbReference type="NCBI Taxonomy" id="995039"/>
    <lineage>
        <taxon>Bacteria</taxon>
        <taxon>Bacillati</taxon>
        <taxon>Actinomycetota</taxon>
        <taxon>Actinomycetes</taxon>
        <taxon>Micrococcales</taxon>
        <taxon>Microbacteriaceae</taxon>
        <taxon>Cryobacterium</taxon>
    </lineage>
</organism>
<protein>
    <recommendedName>
        <fullName evidence="2">Terminase small subunit actinomycetes phage-type domain-containing protein</fullName>
    </recommendedName>
</protein>
<proteinExistence type="predicted"/>
<feature type="compositionally biased region" description="Basic and acidic residues" evidence="1">
    <location>
        <begin position="97"/>
        <end position="116"/>
    </location>
</feature>
<accession>A0A3A5MDB3</accession>
<dbReference type="Proteomes" id="UP000272015">
    <property type="component" value="Unassembled WGS sequence"/>
</dbReference>